<dbReference type="AlphaFoldDB" id="A0A6G9YHV5"/>
<dbReference type="PANTHER" id="PTHR46268:SF6">
    <property type="entry name" value="UNIVERSAL STRESS PROTEIN UP12"/>
    <property type="match status" value="1"/>
</dbReference>
<name>A0A6G9YHV5_9NOCA</name>
<evidence type="ECO:0000256" key="1">
    <source>
        <dbReference type="ARBA" id="ARBA00008791"/>
    </source>
</evidence>
<keyword evidence="5" id="KW-1185">Reference proteome</keyword>
<evidence type="ECO:0000313" key="5">
    <source>
        <dbReference type="Proteomes" id="UP000503540"/>
    </source>
</evidence>
<dbReference type="PANTHER" id="PTHR46268">
    <property type="entry name" value="STRESS RESPONSE PROTEIN NHAX"/>
    <property type="match status" value="1"/>
</dbReference>
<evidence type="ECO:0000256" key="2">
    <source>
        <dbReference type="SAM" id="MobiDB-lite"/>
    </source>
</evidence>
<reference evidence="4 5" key="1">
    <citation type="journal article" date="2019" name="ACS Chem. Biol.">
        <title>Identification and Mobilization of a Cryptic Antibiotic Biosynthesis Gene Locus from a Human-Pathogenic Nocardia Isolate.</title>
        <authorList>
            <person name="Herisse M."/>
            <person name="Ishida K."/>
            <person name="Porter J.L."/>
            <person name="Howden B."/>
            <person name="Hertweck C."/>
            <person name="Stinear T.P."/>
            <person name="Pidot S.J."/>
        </authorList>
    </citation>
    <scope>NUCLEOTIDE SEQUENCE [LARGE SCALE GENOMIC DNA]</scope>
    <source>
        <strain evidence="4 5">AUSMDU00012717</strain>
    </source>
</reference>
<organism evidence="4 5">
    <name type="scientific">Nocardia arthritidis</name>
    <dbReference type="NCBI Taxonomy" id="228602"/>
    <lineage>
        <taxon>Bacteria</taxon>
        <taxon>Bacillati</taxon>
        <taxon>Actinomycetota</taxon>
        <taxon>Actinomycetes</taxon>
        <taxon>Mycobacteriales</taxon>
        <taxon>Nocardiaceae</taxon>
        <taxon>Nocardia</taxon>
    </lineage>
</organism>
<dbReference type="RefSeq" id="WP_167475197.1">
    <property type="nucleotide sequence ID" value="NZ_CP046172.1"/>
</dbReference>
<feature type="region of interest" description="Disordered" evidence="2">
    <location>
        <begin position="231"/>
        <end position="253"/>
    </location>
</feature>
<proteinExistence type="inferred from homology"/>
<dbReference type="SUPFAM" id="SSF52402">
    <property type="entry name" value="Adenine nucleotide alpha hydrolases-like"/>
    <property type="match status" value="1"/>
</dbReference>
<dbReference type="CDD" id="cd00293">
    <property type="entry name" value="USP-like"/>
    <property type="match status" value="1"/>
</dbReference>
<evidence type="ECO:0000313" key="4">
    <source>
        <dbReference type="EMBL" id="QIS12523.1"/>
    </source>
</evidence>
<evidence type="ECO:0000259" key="3">
    <source>
        <dbReference type="Pfam" id="PF00582"/>
    </source>
</evidence>
<comment type="similarity">
    <text evidence="1">Belongs to the universal stress protein A family.</text>
</comment>
<feature type="domain" description="UspA" evidence="3">
    <location>
        <begin position="103"/>
        <end position="231"/>
    </location>
</feature>
<dbReference type="EMBL" id="CP046172">
    <property type="protein sequence ID" value="QIS12523.1"/>
    <property type="molecule type" value="Genomic_DNA"/>
</dbReference>
<dbReference type="Gene3D" id="3.40.50.12370">
    <property type="match status" value="1"/>
</dbReference>
<dbReference type="Pfam" id="PF00582">
    <property type="entry name" value="Usp"/>
    <property type="match status" value="1"/>
</dbReference>
<accession>A0A6G9YHV5</accession>
<protein>
    <recommendedName>
        <fullName evidence="3">UspA domain-containing protein</fullName>
    </recommendedName>
</protein>
<sequence length="253" mass="26756">MNSSEQLPRDAVRGPATAAAPYYVLCRGSTTVAAVADALADVICGQVYRQSGDAPAEVFLRALADPAIALGVLARDAAAWPIVQATAKPVVLVPEGIPHSVIQRVLVPLDGTEEATAAVAETVQLFRTAGTELIVLHVFDRKTVPAYWDQAAHARTGWEDEFLARYCTPYFSGPNQKLTLRNGAPGETVVDVAAESADLIVLGWSQQVRPGRAETVRRTVAAATVPVLLVPTSPHERSSGTGTNPPARGFLLS</sequence>
<dbReference type="KEGG" id="nah:F5544_23320"/>
<gene>
    <name evidence="4" type="ORF">F5544_23320</name>
</gene>
<dbReference type="Proteomes" id="UP000503540">
    <property type="component" value="Chromosome"/>
</dbReference>
<dbReference type="InterPro" id="IPR006016">
    <property type="entry name" value="UspA"/>
</dbReference>